<evidence type="ECO:0000256" key="5">
    <source>
        <dbReference type="ARBA" id="ARBA00022840"/>
    </source>
</evidence>
<dbReference type="EMBL" id="JANHNZ010000002">
    <property type="protein sequence ID" value="MCQ9209526.1"/>
    <property type="molecule type" value="Genomic_DNA"/>
</dbReference>
<evidence type="ECO:0000256" key="1">
    <source>
        <dbReference type="ARBA" id="ARBA00004202"/>
    </source>
</evidence>
<comment type="subcellular location">
    <subcellularLocation>
        <location evidence="1">Cell membrane</location>
        <topology evidence="1">Peripheral membrane protein</topology>
    </subcellularLocation>
</comment>
<dbReference type="SMART" id="SM00382">
    <property type="entry name" value="AAA"/>
    <property type="match status" value="1"/>
</dbReference>
<proteinExistence type="predicted"/>
<feature type="domain" description="ABC transporter" evidence="7">
    <location>
        <begin position="4"/>
        <end position="251"/>
    </location>
</feature>
<evidence type="ECO:0000313" key="8">
    <source>
        <dbReference type="EMBL" id="MCQ9209526.1"/>
    </source>
</evidence>
<dbReference type="InterPro" id="IPR003593">
    <property type="entry name" value="AAA+_ATPase"/>
</dbReference>
<reference evidence="8" key="3">
    <citation type="journal article" date="2023" name="Microbiol. Resour. Announc.">
        <title>Draft Genome Sequence of Granulicatella sp. Strain S8, Isolated from a Marine Fish, Seriola quinqueradiata.</title>
        <authorList>
            <person name="Lee M."/>
            <person name="Farooq A."/>
            <person name="Jeong J.B."/>
            <person name="Jung M.Y."/>
        </authorList>
    </citation>
    <scope>NUCLEOTIDE SEQUENCE</scope>
    <source>
        <strain evidence="8">S8</strain>
    </source>
</reference>
<dbReference type="PROSITE" id="PS00211">
    <property type="entry name" value="ABC_TRANSPORTER_1"/>
    <property type="match status" value="1"/>
</dbReference>
<keyword evidence="3" id="KW-1003">Cell membrane</keyword>
<reference evidence="8" key="1">
    <citation type="submission" date="2022-07" db="EMBL/GenBank/DDBJ databases">
        <authorList>
            <person name="Jung M.-Y."/>
            <person name="Lee M."/>
        </authorList>
    </citation>
    <scope>NUCLEOTIDE SEQUENCE</scope>
    <source>
        <strain evidence="8">S8</strain>
    </source>
</reference>
<dbReference type="PROSITE" id="PS50893">
    <property type="entry name" value="ABC_TRANSPORTER_2"/>
    <property type="match status" value="1"/>
</dbReference>
<dbReference type="InterPro" id="IPR050166">
    <property type="entry name" value="ABC_transporter_ATP-bind"/>
</dbReference>
<dbReference type="InterPro" id="IPR003439">
    <property type="entry name" value="ABC_transporter-like_ATP-bd"/>
</dbReference>
<keyword evidence="6" id="KW-0472">Membrane</keyword>
<evidence type="ECO:0000259" key="7">
    <source>
        <dbReference type="PROSITE" id="PS50893"/>
    </source>
</evidence>
<keyword evidence="9" id="KW-1185">Reference proteome</keyword>
<keyword evidence="4" id="KW-0547">Nucleotide-binding</keyword>
<keyword evidence="5 8" id="KW-0067">ATP-binding</keyword>
<dbReference type="InterPro" id="IPR027417">
    <property type="entry name" value="P-loop_NTPase"/>
</dbReference>
<dbReference type="Gene3D" id="3.40.50.300">
    <property type="entry name" value="P-loop containing nucleotide triphosphate hydrolases"/>
    <property type="match status" value="1"/>
</dbReference>
<evidence type="ECO:0000256" key="4">
    <source>
        <dbReference type="ARBA" id="ARBA00022741"/>
    </source>
</evidence>
<organism evidence="8 9">
    <name type="scientific">Granulicatella seriolae</name>
    <dbReference type="NCBI Taxonomy" id="2967226"/>
    <lineage>
        <taxon>Bacteria</taxon>
        <taxon>Bacillati</taxon>
        <taxon>Bacillota</taxon>
        <taxon>Bacilli</taxon>
        <taxon>Lactobacillales</taxon>
        <taxon>Carnobacteriaceae</taxon>
        <taxon>Granulicatella</taxon>
    </lineage>
</organism>
<dbReference type="PANTHER" id="PTHR42788:SF7">
    <property type="entry name" value="NITRATE ABC TRANSPORTER ATP-BINDING PROTEIN"/>
    <property type="match status" value="1"/>
</dbReference>
<evidence type="ECO:0000256" key="2">
    <source>
        <dbReference type="ARBA" id="ARBA00022448"/>
    </source>
</evidence>
<dbReference type="SUPFAM" id="SSF52540">
    <property type="entry name" value="P-loop containing nucleoside triphosphate hydrolases"/>
    <property type="match status" value="1"/>
</dbReference>
<dbReference type="GO" id="GO:0005524">
    <property type="term" value="F:ATP binding"/>
    <property type="evidence" value="ECO:0007669"/>
    <property type="project" value="UniProtKB-KW"/>
</dbReference>
<dbReference type="Pfam" id="PF00005">
    <property type="entry name" value="ABC_tran"/>
    <property type="match status" value="1"/>
</dbReference>
<dbReference type="InterPro" id="IPR017871">
    <property type="entry name" value="ABC_transporter-like_CS"/>
</dbReference>
<keyword evidence="2" id="KW-0813">Transport</keyword>
<accession>A0ABT1WM26</accession>
<protein>
    <submittedName>
        <fullName evidence="8">ATP-binding cassette domain-containing protein</fullName>
    </submittedName>
</protein>
<evidence type="ECO:0000313" key="9">
    <source>
        <dbReference type="Proteomes" id="UP001059480"/>
    </source>
</evidence>
<evidence type="ECO:0000256" key="6">
    <source>
        <dbReference type="ARBA" id="ARBA00023136"/>
    </source>
</evidence>
<dbReference type="Proteomes" id="UP001059480">
    <property type="component" value="Unassembled WGS sequence"/>
</dbReference>
<sequence>MTYITIKDLEKTFFPNTNREHKALRGINLTIEKGDFITIVGGNGAGKSTLLNALAGSLPVDKGQIIMQETNMTNLPEHKRAKFISRVFQNPLQGTAPRMTVAENMSLAFRRGKFRGLKQGSSLAERQQFQELLAKLDLDLEGRLDAEMGLLSGGQRQAIALLMATMIEPKLLLLDEHTAALDPKTQMKIMKLSQETIEQHHLTTFMITHNLQDALQYGNRMIVMHQGQIVADYQGEAKQDMTVHQLFDEMNALEYQ</sequence>
<evidence type="ECO:0000256" key="3">
    <source>
        <dbReference type="ARBA" id="ARBA00022475"/>
    </source>
</evidence>
<dbReference type="RefSeq" id="WP_256944640.1">
    <property type="nucleotide sequence ID" value="NZ_JANHNZ010000002.1"/>
</dbReference>
<reference evidence="8" key="2">
    <citation type="journal article" date="2023" name="Curr. Microbiol.">
        <title>Granulicatella seriolae sp. nov., a Novel Facultative Anaerobe Isolated from Yellowtail Marine Fish.</title>
        <authorList>
            <person name="Lee M."/>
            <person name="Choi Y.J."/>
            <person name="Farooq A."/>
            <person name="Jeong J.B."/>
            <person name="Jung M.Y."/>
        </authorList>
    </citation>
    <scope>NUCLEOTIDE SEQUENCE</scope>
    <source>
        <strain evidence="8">S8</strain>
    </source>
</reference>
<gene>
    <name evidence="8" type="ORF">NPA36_03085</name>
</gene>
<comment type="caution">
    <text evidence="8">The sequence shown here is derived from an EMBL/GenBank/DDBJ whole genome shotgun (WGS) entry which is preliminary data.</text>
</comment>
<name>A0ABT1WM26_9LACT</name>
<dbReference type="PANTHER" id="PTHR42788">
    <property type="entry name" value="TAURINE IMPORT ATP-BINDING PROTEIN-RELATED"/>
    <property type="match status" value="1"/>
</dbReference>